<organism evidence="2 3">
    <name type="scientific">Chionoecetes opilio</name>
    <name type="common">Atlantic snow crab</name>
    <name type="synonym">Cancer opilio</name>
    <dbReference type="NCBI Taxonomy" id="41210"/>
    <lineage>
        <taxon>Eukaryota</taxon>
        <taxon>Metazoa</taxon>
        <taxon>Ecdysozoa</taxon>
        <taxon>Arthropoda</taxon>
        <taxon>Crustacea</taxon>
        <taxon>Multicrustacea</taxon>
        <taxon>Malacostraca</taxon>
        <taxon>Eumalacostraca</taxon>
        <taxon>Eucarida</taxon>
        <taxon>Decapoda</taxon>
        <taxon>Pleocyemata</taxon>
        <taxon>Brachyura</taxon>
        <taxon>Eubrachyura</taxon>
        <taxon>Majoidea</taxon>
        <taxon>Majidae</taxon>
        <taxon>Chionoecetes</taxon>
    </lineage>
</organism>
<gene>
    <name evidence="2" type="ORF">GWK47_018365</name>
</gene>
<dbReference type="Proteomes" id="UP000770661">
    <property type="component" value="Unassembled WGS sequence"/>
</dbReference>
<sequence length="139" mass="14672">MYTGLEKGSLSPRGPSQARHGRFQPLKKGWAFTTRPTREPPTPDELPPTLLTTGYTLQEGRAVLTPATRGALQGGLGVLKRPAGWRGRRPEGEVPGLGASTARGMACPHRAKITLCRPTGGVCSGQLPPPPVTFLSLGP</sequence>
<reference evidence="2" key="1">
    <citation type="submission" date="2020-07" db="EMBL/GenBank/DDBJ databases">
        <title>The High-quality genome of the commercially important snow crab, Chionoecetes opilio.</title>
        <authorList>
            <person name="Jeong J.-H."/>
            <person name="Ryu S."/>
        </authorList>
    </citation>
    <scope>NUCLEOTIDE SEQUENCE</scope>
    <source>
        <strain evidence="2">MADBK_172401_WGS</strain>
        <tissue evidence="2">Digestive gland</tissue>
    </source>
</reference>
<evidence type="ECO:0000256" key="1">
    <source>
        <dbReference type="SAM" id="MobiDB-lite"/>
    </source>
</evidence>
<feature type="region of interest" description="Disordered" evidence="1">
    <location>
        <begin position="80"/>
        <end position="102"/>
    </location>
</feature>
<name>A0A8J4XQS9_CHIOP</name>
<evidence type="ECO:0000313" key="2">
    <source>
        <dbReference type="EMBL" id="KAG0712492.1"/>
    </source>
</evidence>
<proteinExistence type="predicted"/>
<evidence type="ECO:0000313" key="3">
    <source>
        <dbReference type="Proteomes" id="UP000770661"/>
    </source>
</evidence>
<keyword evidence="3" id="KW-1185">Reference proteome</keyword>
<dbReference type="AlphaFoldDB" id="A0A8J4XQS9"/>
<comment type="caution">
    <text evidence="2">The sequence shown here is derived from an EMBL/GenBank/DDBJ whole genome shotgun (WGS) entry which is preliminary data.</text>
</comment>
<protein>
    <submittedName>
        <fullName evidence="2">Uncharacterized protein</fullName>
    </submittedName>
</protein>
<feature type="region of interest" description="Disordered" evidence="1">
    <location>
        <begin position="1"/>
        <end position="49"/>
    </location>
</feature>
<accession>A0A8J4XQS9</accession>
<dbReference type="EMBL" id="JACEEZ010022382">
    <property type="protein sequence ID" value="KAG0712492.1"/>
    <property type="molecule type" value="Genomic_DNA"/>
</dbReference>